<dbReference type="GO" id="GO:0008483">
    <property type="term" value="F:transaminase activity"/>
    <property type="evidence" value="ECO:0007669"/>
    <property type="project" value="UniProtKB-KW"/>
</dbReference>
<dbReference type="RefSeq" id="WP_190154424.1">
    <property type="nucleotide sequence ID" value="NZ_BMTL01000070.1"/>
</dbReference>
<dbReference type="CDD" id="cd00610">
    <property type="entry name" value="OAT_like"/>
    <property type="match status" value="1"/>
</dbReference>
<evidence type="ECO:0000256" key="1">
    <source>
        <dbReference type="ARBA" id="ARBA00008954"/>
    </source>
</evidence>
<reference evidence="4" key="1">
    <citation type="journal article" date="2014" name="Int. J. Syst. Evol. Microbiol.">
        <title>Complete genome sequence of Corynebacterium casei LMG S-19264T (=DSM 44701T), isolated from a smear-ripened cheese.</title>
        <authorList>
            <consortium name="US DOE Joint Genome Institute (JGI-PGF)"/>
            <person name="Walter F."/>
            <person name="Albersmeier A."/>
            <person name="Kalinowski J."/>
            <person name="Ruckert C."/>
        </authorList>
    </citation>
    <scope>NUCLEOTIDE SEQUENCE</scope>
    <source>
        <strain evidence="4">JCM 4386</strain>
    </source>
</reference>
<name>A0A918GE59_9ACTN</name>
<keyword evidence="5" id="KW-1185">Reference proteome</keyword>
<dbReference type="InterPro" id="IPR015424">
    <property type="entry name" value="PyrdxlP-dep_Trfase"/>
</dbReference>
<dbReference type="EMBL" id="BMTL01000070">
    <property type="protein sequence ID" value="GGS31139.1"/>
    <property type="molecule type" value="Genomic_DNA"/>
</dbReference>
<keyword evidence="4" id="KW-0032">Aminotransferase</keyword>
<dbReference type="AlphaFoldDB" id="A0A918GE59"/>
<comment type="caution">
    <text evidence="4">The sequence shown here is derived from an EMBL/GenBank/DDBJ whole genome shotgun (WGS) entry which is preliminary data.</text>
</comment>
<dbReference type="GO" id="GO:0030170">
    <property type="term" value="F:pyridoxal phosphate binding"/>
    <property type="evidence" value="ECO:0007669"/>
    <property type="project" value="InterPro"/>
</dbReference>
<evidence type="ECO:0000259" key="3">
    <source>
        <dbReference type="Pfam" id="PF01636"/>
    </source>
</evidence>
<reference evidence="4" key="2">
    <citation type="submission" date="2020-09" db="EMBL/GenBank/DDBJ databases">
        <authorList>
            <person name="Sun Q."/>
            <person name="Ohkuma M."/>
        </authorList>
    </citation>
    <scope>NUCLEOTIDE SEQUENCE</scope>
    <source>
        <strain evidence="4">JCM 4386</strain>
    </source>
</reference>
<feature type="domain" description="Aminoglycoside phosphotransferase" evidence="3">
    <location>
        <begin position="39"/>
        <end position="264"/>
    </location>
</feature>
<evidence type="ECO:0000313" key="5">
    <source>
        <dbReference type="Proteomes" id="UP000606194"/>
    </source>
</evidence>
<dbReference type="Pfam" id="PF00202">
    <property type="entry name" value="Aminotran_3"/>
    <property type="match status" value="1"/>
</dbReference>
<evidence type="ECO:0000256" key="2">
    <source>
        <dbReference type="ARBA" id="ARBA00022898"/>
    </source>
</evidence>
<dbReference type="Gene3D" id="3.40.640.10">
    <property type="entry name" value="Type I PLP-dependent aspartate aminotransferase-like (Major domain)"/>
    <property type="match status" value="1"/>
</dbReference>
<dbReference type="InterPro" id="IPR002575">
    <property type="entry name" value="Aminoglycoside_PTrfase"/>
</dbReference>
<dbReference type="InterPro" id="IPR015422">
    <property type="entry name" value="PyrdxlP-dep_Trfase_small"/>
</dbReference>
<comment type="similarity">
    <text evidence="1">Belongs to the class-III pyridoxal-phosphate-dependent aminotransferase family.</text>
</comment>
<dbReference type="NCBIfam" id="NF004800">
    <property type="entry name" value="PRK06149.1"/>
    <property type="match status" value="1"/>
</dbReference>
<dbReference type="Proteomes" id="UP000606194">
    <property type="component" value="Unassembled WGS sequence"/>
</dbReference>
<organism evidence="4 5">
    <name type="scientific">Streptomyces humidus</name>
    <dbReference type="NCBI Taxonomy" id="52259"/>
    <lineage>
        <taxon>Bacteria</taxon>
        <taxon>Bacillati</taxon>
        <taxon>Actinomycetota</taxon>
        <taxon>Actinomycetes</taxon>
        <taxon>Kitasatosporales</taxon>
        <taxon>Streptomycetaceae</taxon>
        <taxon>Streptomyces</taxon>
    </lineage>
</organism>
<accession>A0A918GE59</accession>
<dbReference type="InterPro" id="IPR005814">
    <property type="entry name" value="Aminotrans_3"/>
</dbReference>
<proteinExistence type="inferred from homology"/>
<dbReference type="SUPFAM" id="SSF56112">
    <property type="entry name" value="Protein kinase-like (PK-like)"/>
    <property type="match status" value="1"/>
</dbReference>
<dbReference type="SUPFAM" id="SSF53383">
    <property type="entry name" value="PLP-dependent transferases"/>
    <property type="match status" value="1"/>
</dbReference>
<evidence type="ECO:0000313" key="4">
    <source>
        <dbReference type="EMBL" id="GGS31139.1"/>
    </source>
</evidence>
<keyword evidence="4" id="KW-0808">Transferase</keyword>
<dbReference type="InterPro" id="IPR015421">
    <property type="entry name" value="PyrdxlP-dep_Trfase_major"/>
</dbReference>
<dbReference type="Pfam" id="PF01636">
    <property type="entry name" value="APH"/>
    <property type="match status" value="1"/>
</dbReference>
<keyword evidence="2" id="KW-0663">Pyridoxal phosphate</keyword>
<dbReference type="Gene3D" id="3.90.1150.10">
    <property type="entry name" value="Aspartate Aminotransferase, domain 1"/>
    <property type="match status" value="1"/>
</dbReference>
<sequence length="971" mass="103290">MTTGMDFFDAVTLPTPRVDEAWARRVVRDSFGIDAVAHQLGSNQDANFLIRTPNGEPVAVLKVTNPAFVAAEISVQDDATDRIAAACPDLRIAQVLRGDDGVAQRTTVDTPDGPAVARLIRFLDGGTLFDQGYLDPRSVARLGEVAAKVDLALAGLTDNAHDRVLQWDLQYADRTVAALGSSLPAARRDRIESAAARAWDLVAPLVPDLPVQVVHLDLTDDNTVLGADSVVDGVIDFSDVTRTWTVCELAIAISSVLHHPGAEPASVLPAVRAYHSLRPLSEAEVEALWPLVVLRAAVLVVSGCHQVAVDGDNDYAETRLVREWRIADQALSVPPEVMTALIRDTLGLGWAGDEAAGPLPDGVLLALPDAAVLDLSPQSSLLDDGAWENAEIAEVLAADRLAAGHRAVVTKFGEARLAGSRALVQESPASVATGIDLWTAGSEELSAPWDCEVSSDESGIVLRADHIEVVARGVTARAMGAVVAGTVVATTVPRSRTRITAGRRAGGVPEGVAAPYARGWLATLADPAPLLGLPTTSAGHTGSSAAESVLEQRERALAEVQEHYYREPPRIERGWRHFLITEEGRPLLDMINNVAVVGHSHPHIARTAERQLRLLNTNSRFNYEAIASFGARLADLAPDPLDTVFLVNSGSEATDLAIRLALVATGRSDMVAMSEAYHGWTYASDAVSTSVADNPNALQSRPSWVHTVAAPNPYRGQHRGSDASRYGPEAAAAIDKLAASGQAPAGFIGETYYGNAGGMPLPEGYLAAVYAAVRRHGGLAIADEIQVGYGRLGHWFWGFEQQAVVPDIIAVAKAVGNGVPVGAVITSRAVADKYRDAGYFFSSTGGSPLSSRIGLAVLDIIRDEDLQGNARDVGGHLKARLEELAQRHEIIGAVHGHGLYLGVELVRDRTTLEPASSEANAICDRMLDLGVVIQPTSDRMNVFKVKPPLCIDRSAADFFVDTLDRVLSEGW</sequence>
<dbReference type="Gene3D" id="3.90.1200.10">
    <property type="match status" value="1"/>
</dbReference>
<gene>
    <name evidence="4" type="ORF">GCM10010269_82150</name>
</gene>
<dbReference type="InterPro" id="IPR011009">
    <property type="entry name" value="Kinase-like_dom_sf"/>
</dbReference>
<dbReference type="PANTHER" id="PTHR45688:SF13">
    <property type="entry name" value="ALANINE--GLYOXYLATE AMINOTRANSFERASE 2-LIKE"/>
    <property type="match status" value="1"/>
</dbReference>
<protein>
    <submittedName>
        <fullName evidence="4">4-aminobutyrate aminotransferase</fullName>
    </submittedName>
</protein>
<dbReference type="PANTHER" id="PTHR45688">
    <property type="match status" value="1"/>
</dbReference>